<dbReference type="Proteomes" id="UP001197770">
    <property type="component" value="Unassembled WGS sequence"/>
</dbReference>
<dbReference type="SUPFAM" id="SSF49464">
    <property type="entry name" value="Carboxypeptidase regulatory domain-like"/>
    <property type="match status" value="1"/>
</dbReference>
<dbReference type="Gene3D" id="2.60.40.1120">
    <property type="entry name" value="Carboxypeptidase-like, regulatory domain"/>
    <property type="match status" value="1"/>
</dbReference>
<keyword evidence="1" id="KW-0732">Signal</keyword>
<dbReference type="NCBIfam" id="TIGR04056">
    <property type="entry name" value="OMP_RagA_SusC"/>
    <property type="match status" value="1"/>
</dbReference>
<evidence type="ECO:0000313" key="2">
    <source>
        <dbReference type="EMBL" id="MCC4211270.1"/>
    </source>
</evidence>
<proteinExistence type="predicted"/>
<evidence type="ECO:0000256" key="1">
    <source>
        <dbReference type="SAM" id="SignalP"/>
    </source>
</evidence>
<organism evidence="2 3">
    <name type="scientific">Leeuwenhoekiella parthenopeia</name>
    <dbReference type="NCBI Taxonomy" id="2890320"/>
    <lineage>
        <taxon>Bacteria</taxon>
        <taxon>Pseudomonadati</taxon>
        <taxon>Bacteroidota</taxon>
        <taxon>Flavobacteriia</taxon>
        <taxon>Flavobacteriales</taxon>
        <taxon>Flavobacteriaceae</taxon>
        <taxon>Leeuwenhoekiella</taxon>
    </lineage>
</organism>
<sequence>MNKVFKNILFVLFTFCLSFSMNAQNRAEGSTISGTVKNQIGEPIENVRISSLNGKRTYTDANGKFQFKMVEPEMIRIDKEAFATQYVELQADSLQNINIVLVNNESRLGSEDRIQLPFGSLPEGKLVGSVVEVDVQQDHLEQDQRIGVGSAINGKVGGVRNGNNILGIGSAIYVVDGIPRPIEFINLTEVEKITVLKDPVSKVLYGAAADQGVILITTRRGEAFQNKIRVRYDNQFIVPRALPDYLGAADYMTAFNQARINDGASTTYSQDMIDATRSGVDPVRYPDNDLYGNRFVSRLINSFDVNLEASGGNEKVQYFLNLGANQSEGWIAYGKGDQSTRLNLRANTDYKLSDRLKANLDAIVVLDYFKTPDVFDVNNEGVIQSDFWTILQNTRPNDYPLLIPIDRVDNIDNLSNASLIDGQFLLGGNANFQRNLIGDLTNRGIKNINDRYLQFNTGLDWDLSFITKGLTASGKLTFDFFNRSVENQSSQYAVYQPQFLENQAGQDSLAVSIIGVDQPINQRNVSSSEAAFNRQLGFYGTLNYERSFADHAIDITALAYRTQQTLPGTTQDLKRLTFGLRANYMLAEKYIVEFSGAYIGSQKLAPGNRYGFSPTGGLGWLISNEDWFEKSDIFNYLKLRGTAGLTLNDSFDGNFLYQTSFSRAGFFNYNNTTGFNATRNQILLYDQVGSPIDFQKRFDVNFGFDAELFNNTVTLRASYFRSRSYDLVTQLNSSTPALTGYIITANNNSFVDKGLEYQLNIKNDIGEDFKMEIGFTGIYNKSVVEKFEEPIYSDDSQYRVATGQPSGSIFSYVADGLLGPDDFNPDGTLRSELPQPTFGSVQPGDIKYIDLNGDGVIDVDDQRIIGSNRPDMQYGVSLNLNYKNWQFYVLGVGQFGQDQFRNGSYFRFSGQDKYSVYALDAYGPGNTDVNATIPRLSSGNNSNNNRNSSFWLYENNFFNIPAIQLGYNFRTNETSGIKDLKIYLRGIDVVSFNKNKEFTNLNFGVGSSPQTSGFALGLNTTF</sequence>
<dbReference type="InterPro" id="IPR037066">
    <property type="entry name" value="Plug_dom_sf"/>
</dbReference>
<dbReference type="InterPro" id="IPR008969">
    <property type="entry name" value="CarboxyPept-like_regulatory"/>
</dbReference>
<reference evidence="2 3" key="1">
    <citation type="submission" date="2021-11" db="EMBL/GenBank/DDBJ databases">
        <title>Seasonal and diel survey of microbial diversity of the Tyrrhenian coast.</title>
        <authorList>
            <person name="Gattoni G."/>
            <person name="Corral P."/>
        </authorList>
    </citation>
    <scope>NUCLEOTIDE SEQUENCE [LARGE SCALE GENOMIC DNA]</scope>
    <source>
        <strain evidence="2 3">Mr9</strain>
    </source>
</reference>
<gene>
    <name evidence="2" type="ORF">LLW17_00945</name>
</gene>
<comment type="caution">
    <text evidence="2">The sequence shown here is derived from an EMBL/GenBank/DDBJ whole genome shotgun (WGS) entry which is preliminary data.</text>
</comment>
<keyword evidence="3" id="KW-1185">Reference proteome</keyword>
<evidence type="ECO:0000313" key="3">
    <source>
        <dbReference type="Proteomes" id="UP001197770"/>
    </source>
</evidence>
<dbReference type="InterPro" id="IPR023996">
    <property type="entry name" value="TonB-dep_OMP_SusC/RagA"/>
</dbReference>
<feature type="chain" id="PRO_5045601094" evidence="1">
    <location>
        <begin position="24"/>
        <end position="1022"/>
    </location>
</feature>
<dbReference type="SUPFAM" id="SSF56935">
    <property type="entry name" value="Porins"/>
    <property type="match status" value="1"/>
</dbReference>
<protein>
    <submittedName>
        <fullName evidence="2">SusC/RagA family TonB-linked outer membrane protein</fullName>
    </submittedName>
</protein>
<dbReference type="EMBL" id="JAJGMW010000001">
    <property type="protein sequence ID" value="MCC4211270.1"/>
    <property type="molecule type" value="Genomic_DNA"/>
</dbReference>
<name>A0ABS8GNL1_9FLAO</name>
<feature type="signal peptide" evidence="1">
    <location>
        <begin position="1"/>
        <end position="23"/>
    </location>
</feature>
<accession>A0ABS8GNL1</accession>
<dbReference type="Gene3D" id="2.170.130.10">
    <property type="entry name" value="TonB-dependent receptor, plug domain"/>
    <property type="match status" value="1"/>
</dbReference>
<dbReference type="RefSeq" id="WP_228228394.1">
    <property type="nucleotide sequence ID" value="NZ_JAJGMW010000001.1"/>
</dbReference>
<dbReference type="Pfam" id="PF13620">
    <property type="entry name" value="CarboxypepD_reg"/>
    <property type="match status" value="1"/>
</dbReference>